<evidence type="ECO:0000256" key="1">
    <source>
        <dbReference type="ARBA" id="ARBA00010552"/>
    </source>
</evidence>
<gene>
    <name evidence="2" type="ORF">ACFQ5J_04435</name>
</gene>
<comment type="similarity">
    <text evidence="1">Belongs to the RutC family.</text>
</comment>
<organism evidence="2 3">
    <name type="scientific">Lacticaseibacillus baoqingensis</name>
    <dbReference type="NCBI Taxonomy" id="2486013"/>
    <lineage>
        <taxon>Bacteria</taxon>
        <taxon>Bacillati</taxon>
        <taxon>Bacillota</taxon>
        <taxon>Bacilli</taxon>
        <taxon>Lactobacillales</taxon>
        <taxon>Lactobacillaceae</taxon>
        <taxon>Lacticaseibacillus</taxon>
    </lineage>
</organism>
<dbReference type="InterPro" id="IPR006056">
    <property type="entry name" value="RidA"/>
</dbReference>
<reference evidence="3" key="1">
    <citation type="journal article" date="2019" name="Int. J. Syst. Evol. Microbiol.">
        <title>The Global Catalogue of Microorganisms (GCM) 10K type strain sequencing project: providing services to taxonomists for standard genome sequencing and annotation.</title>
        <authorList>
            <consortium name="The Broad Institute Genomics Platform"/>
            <consortium name="The Broad Institute Genome Sequencing Center for Infectious Disease"/>
            <person name="Wu L."/>
            <person name="Ma J."/>
        </authorList>
    </citation>
    <scope>NUCLEOTIDE SEQUENCE [LARGE SCALE GENOMIC DNA]</scope>
    <source>
        <strain evidence="3">CCM 8903</strain>
    </source>
</reference>
<dbReference type="InterPro" id="IPR035959">
    <property type="entry name" value="RutC-like_sf"/>
</dbReference>
<keyword evidence="3" id="KW-1185">Reference proteome</keyword>
<name>A0ABW4E3K4_9LACO</name>
<dbReference type="RefSeq" id="WP_125752495.1">
    <property type="nucleotide sequence ID" value="NZ_JBHTON010000009.1"/>
</dbReference>
<proteinExistence type="inferred from homology"/>
<dbReference type="Proteomes" id="UP001597252">
    <property type="component" value="Unassembled WGS sequence"/>
</dbReference>
<dbReference type="PANTHER" id="PTHR11803:SF58">
    <property type="entry name" value="PROTEIN HMF1-RELATED"/>
    <property type="match status" value="1"/>
</dbReference>
<dbReference type="NCBIfam" id="TIGR00004">
    <property type="entry name" value="Rid family detoxifying hydrolase"/>
    <property type="match status" value="1"/>
</dbReference>
<evidence type="ECO:0000313" key="3">
    <source>
        <dbReference type="Proteomes" id="UP001597252"/>
    </source>
</evidence>
<dbReference type="InterPro" id="IPR006175">
    <property type="entry name" value="YjgF/YER057c/UK114"/>
</dbReference>
<dbReference type="Pfam" id="PF01042">
    <property type="entry name" value="Ribonuc_L-PSP"/>
    <property type="match status" value="1"/>
</dbReference>
<evidence type="ECO:0000313" key="2">
    <source>
        <dbReference type="EMBL" id="MFD1484479.1"/>
    </source>
</evidence>
<sequence length="121" mass="12732">METVYTPNAPEPLGPYSQAKKVGDLVFISGQIGIDPKTGKLVEGGVAAETKQVMTNLGEILKAAGKSWDDVAKATCLLKHIDDFSAFNAIYGEYVTSKPARSTFAATIPAGAMVEVELIVG</sequence>
<accession>A0ABW4E3K4</accession>
<dbReference type="CDD" id="cd00448">
    <property type="entry name" value="YjgF_YER057c_UK114_family"/>
    <property type="match status" value="1"/>
</dbReference>
<keyword evidence="2" id="KW-0378">Hydrolase</keyword>
<dbReference type="Gene3D" id="3.30.1330.40">
    <property type="entry name" value="RutC-like"/>
    <property type="match status" value="1"/>
</dbReference>
<protein>
    <submittedName>
        <fullName evidence="2">Rid family detoxifying hydrolase</fullName>
    </submittedName>
</protein>
<dbReference type="EMBL" id="JBHTON010000009">
    <property type="protein sequence ID" value="MFD1484479.1"/>
    <property type="molecule type" value="Genomic_DNA"/>
</dbReference>
<dbReference type="GO" id="GO:0016787">
    <property type="term" value="F:hydrolase activity"/>
    <property type="evidence" value="ECO:0007669"/>
    <property type="project" value="UniProtKB-KW"/>
</dbReference>
<dbReference type="PANTHER" id="PTHR11803">
    <property type="entry name" value="2-IMINOBUTANOATE/2-IMINOPROPANOATE DEAMINASE RIDA"/>
    <property type="match status" value="1"/>
</dbReference>
<comment type="caution">
    <text evidence="2">The sequence shown here is derived from an EMBL/GenBank/DDBJ whole genome shotgun (WGS) entry which is preliminary data.</text>
</comment>
<dbReference type="SUPFAM" id="SSF55298">
    <property type="entry name" value="YjgF-like"/>
    <property type="match status" value="1"/>
</dbReference>